<dbReference type="PANTHER" id="PTHR30213">
    <property type="entry name" value="INNER MEMBRANE PROTEIN YHJD"/>
    <property type="match status" value="1"/>
</dbReference>
<dbReference type="InterPro" id="IPR036390">
    <property type="entry name" value="WH_DNA-bd_sf"/>
</dbReference>
<feature type="compositionally biased region" description="Basic and acidic residues" evidence="6">
    <location>
        <begin position="481"/>
        <end position="495"/>
    </location>
</feature>
<name>A0A1Q2MHK7_9BACT</name>
<feature type="region of interest" description="Disordered" evidence="6">
    <location>
        <begin position="474"/>
        <end position="495"/>
    </location>
</feature>
<dbReference type="Gene3D" id="1.10.10.10">
    <property type="entry name" value="Winged helix-like DNA-binding domain superfamily/Winged helix DNA-binding domain"/>
    <property type="match status" value="1"/>
</dbReference>
<feature type="transmembrane region" description="Helical" evidence="7">
    <location>
        <begin position="249"/>
        <end position="266"/>
    </location>
</feature>
<dbReference type="STRING" id="1851148.SMSP2_02576"/>
<dbReference type="KEGG" id="pbas:SMSP2_02576"/>
<dbReference type="SUPFAM" id="SSF46785">
    <property type="entry name" value="Winged helix' DNA-binding domain"/>
    <property type="match status" value="1"/>
</dbReference>
<dbReference type="EMBL" id="CP019646">
    <property type="protein sequence ID" value="AQQ72195.1"/>
    <property type="molecule type" value="Genomic_DNA"/>
</dbReference>
<dbReference type="InterPro" id="IPR017039">
    <property type="entry name" value="Virul_fac_BrkB"/>
</dbReference>
<keyword evidence="4 7" id="KW-1133">Transmembrane helix</keyword>
<dbReference type="OrthoDB" id="9808671at2"/>
<reference evidence="9" key="1">
    <citation type="submission" date="2017-02" db="EMBL/GenBank/DDBJ databases">
        <title>Comparative genomics and description of representatives of a novel lineage of planctomycetes thriving in anoxic sediments.</title>
        <authorList>
            <person name="Spring S."/>
            <person name="Bunk B."/>
            <person name="Sproer C."/>
        </authorList>
    </citation>
    <scope>NUCLEOTIDE SEQUENCE [LARGE SCALE GENOMIC DNA]</scope>
    <source>
        <strain evidence="9">SM-Chi-D1</strain>
    </source>
</reference>
<evidence type="ECO:0000256" key="5">
    <source>
        <dbReference type="ARBA" id="ARBA00023136"/>
    </source>
</evidence>
<evidence type="ECO:0000313" key="9">
    <source>
        <dbReference type="Proteomes" id="UP000188181"/>
    </source>
</evidence>
<dbReference type="AlphaFoldDB" id="A0A1Q2MHK7"/>
<dbReference type="NCBIfam" id="TIGR00765">
    <property type="entry name" value="yihY_not_rbn"/>
    <property type="match status" value="1"/>
</dbReference>
<gene>
    <name evidence="8" type="ORF">SMSP2_02576</name>
</gene>
<feature type="transmembrane region" description="Helical" evidence="7">
    <location>
        <begin position="224"/>
        <end position="242"/>
    </location>
</feature>
<organism evidence="8 9">
    <name type="scientific">Limihaloglobus sulfuriphilus</name>
    <dbReference type="NCBI Taxonomy" id="1851148"/>
    <lineage>
        <taxon>Bacteria</taxon>
        <taxon>Pseudomonadati</taxon>
        <taxon>Planctomycetota</taxon>
        <taxon>Phycisphaerae</taxon>
        <taxon>Sedimentisphaerales</taxon>
        <taxon>Sedimentisphaeraceae</taxon>
        <taxon>Limihaloglobus</taxon>
    </lineage>
</organism>
<evidence type="ECO:0000256" key="1">
    <source>
        <dbReference type="ARBA" id="ARBA00004651"/>
    </source>
</evidence>
<evidence type="ECO:0000256" key="6">
    <source>
        <dbReference type="SAM" id="MobiDB-lite"/>
    </source>
</evidence>
<keyword evidence="9" id="KW-1185">Reference proteome</keyword>
<keyword evidence="5 7" id="KW-0472">Membrane</keyword>
<feature type="transmembrane region" description="Helical" evidence="7">
    <location>
        <begin position="185"/>
        <end position="204"/>
    </location>
</feature>
<feature type="transmembrane region" description="Helical" evidence="7">
    <location>
        <begin position="145"/>
        <end position="164"/>
    </location>
</feature>
<keyword evidence="2" id="KW-1003">Cell membrane</keyword>
<sequence length="495" mass="56648">MALPGVDMSDKKNRFRFLPKKLEDWLYDSTGEIGRLGGMLIYQFKLWPLCVKLLRRNRSNQQAAALAYHTIFGIIPLVIIMFVIFQSFPSYEKIGDQLRNDIYENLNLDQLTYPDPKNPEQELQVTEYLDGVIERFFESSKQGTATIVSIILVFWAVMKLLTTIEKTFNNIWNVAYGRTFIQRVISFWTPLTLGPLLIGGAVYLKTSPYVTRIFGGAGSEHLQPLLPFILTVMALFFLYIAMPNTRVKALPALWSAIIAALIWFLLKHVFNIYMEKFIPYSKLYGAMGLIPLTVFYIYLTWMIVIFGVQLSYTIQNLKKIDFEEMKSAMERESALLANDMLILRIMGFLAFRFVNGDGPTRYSLISRVFNLPGTFVQAVMKQLAGEGLVVYATDPDEGFMLQRTPEKITVNQVLDAFALEKVGLREPYKSSAIEDLVRKSRKNAENVTVRDVCDSIKQFEATAAKIEQQAELQDEIEEQINQDKPENTLNDKDSQ</sequence>
<feature type="transmembrane region" description="Helical" evidence="7">
    <location>
        <begin position="286"/>
        <end position="314"/>
    </location>
</feature>
<dbReference type="Proteomes" id="UP000188181">
    <property type="component" value="Chromosome"/>
</dbReference>
<dbReference type="PANTHER" id="PTHR30213:SF0">
    <property type="entry name" value="UPF0761 MEMBRANE PROTEIN YIHY"/>
    <property type="match status" value="1"/>
</dbReference>
<keyword evidence="3 7" id="KW-0812">Transmembrane</keyword>
<protein>
    <recommendedName>
        <fullName evidence="10">YihY family inner membrane protein</fullName>
    </recommendedName>
</protein>
<accession>A0A1Q2MHK7</accession>
<dbReference type="InterPro" id="IPR036388">
    <property type="entry name" value="WH-like_DNA-bd_sf"/>
</dbReference>
<feature type="transmembrane region" description="Helical" evidence="7">
    <location>
        <begin position="66"/>
        <end position="88"/>
    </location>
</feature>
<dbReference type="Pfam" id="PF03631">
    <property type="entry name" value="Virul_fac_BrkB"/>
    <property type="match status" value="1"/>
</dbReference>
<proteinExistence type="predicted"/>
<evidence type="ECO:0008006" key="10">
    <source>
        <dbReference type="Google" id="ProtNLM"/>
    </source>
</evidence>
<evidence type="ECO:0000256" key="4">
    <source>
        <dbReference type="ARBA" id="ARBA00022989"/>
    </source>
</evidence>
<evidence type="ECO:0000256" key="3">
    <source>
        <dbReference type="ARBA" id="ARBA00022692"/>
    </source>
</evidence>
<comment type="subcellular location">
    <subcellularLocation>
        <location evidence="1">Cell membrane</location>
        <topology evidence="1">Multi-pass membrane protein</topology>
    </subcellularLocation>
</comment>
<evidence type="ECO:0000313" key="8">
    <source>
        <dbReference type="EMBL" id="AQQ72195.1"/>
    </source>
</evidence>
<evidence type="ECO:0000256" key="7">
    <source>
        <dbReference type="SAM" id="Phobius"/>
    </source>
</evidence>
<dbReference type="GO" id="GO:0005886">
    <property type="term" value="C:plasma membrane"/>
    <property type="evidence" value="ECO:0007669"/>
    <property type="project" value="UniProtKB-SubCell"/>
</dbReference>
<evidence type="ECO:0000256" key="2">
    <source>
        <dbReference type="ARBA" id="ARBA00022475"/>
    </source>
</evidence>